<dbReference type="Proteomes" id="UP000255082">
    <property type="component" value="Unassembled WGS sequence"/>
</dbReference>
<dbReference type="RefSeq" id="WP_128145655.1">
    <property type="nucleotide sequence ID" value="NZ_JAJFOE010000002.1"/>
</dbReference>
<dbReference type="EMBL" id="UGRU01000001">
    <property type="protein sequence ID" value="SUA48710.1"/>
    <property type="molecule type" value="Genomic_DNA"/>
</dbReference>
<sequence>MSCPTEKELAGSLQAALSVDMAYGEIPWEYATVAEIAATGVDPTHSISRDIDERVRQTGQPREQVVARVTEIVDRLLASRITFGRPDKPYFYVGSPPQQHITARSPFGDGAAADLSPNELEFSINEGSDSRYLFLSGADVDALIVGLLRWRAAHPDHVAANNHDHSSSDRPSHH</sequence>
<dbReference type="AlphaFoldDB" id="A0A378X524"/>
<proteinExistence type="predicted"/>
<dbReference type="OrthoDB" id="4573980at2"/>
<evidence type="ECO:0000313" key="1">
    <source>
        <dbReference type="EMBL" id="SUA48710.1"/>
    </source>
</evidence>
<reference evidence="1 2" key="1">
    <citation type="submission" date="2018-06" db="EMBL/GenBank/DDBJ databases">
        <authorList>
            <consortium name="Pathogen Informatics"/>
            <person name="Doyle S."/>
        </authorList>
    </citation>
    <scope>NUCLEOTIDE SEQUENCE [LARGE SCALE GENOMIC DNA]</scope>
    <source>
        <strain evidence="1 2">NCTC13184</strain>
    </source>
</reference>
<name>A0A378X524_9NOCA</name>
<gene>
    <name evidence="1" type="ORF">NCTC13184_07265</name>
</gene>
<organism evidence="1 2">
    <name type="scientific">Nocardia africana</name>
    <dbReference type="NCBI Taxonomy" id="134964"/>
    <lineage>
        <taxon>Bacteria</taxon>
        <taxon>Bacillati</taxon>
        <taxon>Actinomycetota</taxon>
        <taxon>Actinomycetes</taxon>
        <taxon>Mycobacteriales</taxon>
        <taxon>Nocardiaceae</taxon>
        <taxon>Nocardia</taxon>
    </lineage>
</organism>
<accession>A0A378X524</accession>
<evidence type="ECO:0000313" key="2">
    <source>
        <dbReference type="Proteomes" id="UP000255082"/>
    </source>
</evidence>
<protein>
    <submittedName>
        <fullName evidence="1">Uncharacterized protein</fullName>
    </submittedName>
</protein>